<dbReference type="SUPFAM" id="SSF63380">
    <property type="entry name" value="Riboflavin synthase domain-like"/>
    <property type="match status" value="1"/>
</dbReference>
<feature type="domain" description="FAD-binding FR-type" evidence="9">
    <location>
        <begin position="66"/>
        <end position="188"/>
    </location>
</feature>
<dbReference type="InterPro" id="IPR017938">
    <property type="entry name" value="Riboflavin_synthase-like_b-brl"/>
</dbReference>
<feature type="binding site" evidence="7">
    <location>
        <position position="136"/>
    </location>
    <ligand>
        <name>FAD</name>
        <dbReference type="ChEBI" id="CHEBI:57692"/>
    </ligand>
</feature>
<feature type="binding site" evidence="7">
    <location>
        <position position="138"/>
    </location>
    <ligand>
        <name>FAD</name>
        <dbReference type="ChEBI" id="CHEBI:57692"/>
    </ligand>
</feature>
<feature type="binding site" evidence="7">
    <location>
        <position position="154"/>
    </location>
    <ligand>
        <name>FAD</name>
        <dbReference type="ChEBI" id="CHEBI:57692"/>
    </ligand>
</feature>
<gene>
    <name evidence="10" type="ORF">ONE63_003860</name>
</gene>
<dbReference type="InterPro" id="IPR001709">
    <property type="entry name" value="Flavoprot_Pyr_Nucl_cyt_Rdtase"/>
</dbReference>
<keyword evidence="5 8" id="KW-0560">Oxidoreductase</keyword>
<evidence type="ECO:0000313" key="10">
    <source>
        <dbReference type="EMBL" id="KAJ1520765.1"/>
    </source>
</evidence>
<proteinExistence type="inferred from homology"/>
<accession>A0AAV7X4C4</accession>
<protein>
    <recommendedName>
        <fullName evidence="8">NADH-cytochrome b5 reductase</fullName>
        <ecNumber evidence="8">1.6.2.2</ecNumber>
    </recommendedName>
</protein>
<dbReference type="Pfam" id="PF00970">
    <property type="entry name" value="FAD_binding_6"/>
    <property type="match status" value="1"/>
</dbReference>
<keyword evidence="4 7" id="KW-0274">FAD</keyword>
<keyword evidence="6 8" id="KW-0520">NAD</keyword>
<feature type="binding site" evidence="7">
    <location>
        <position position="163"/>
    </location>
    <ligand>
        <name>FAD</name>
        <dbReference type="ChEBI" id="CHEBI:57692"/>
    </ligand>
</feature>
<organism evidence="10 11">
    <name type="scientific">Megalurothrips usitatus</name>
    <name type="common">bean blossom thrips</name>
    <dbReference type="NCBI Taxonomy" id="439358"/>
    <lineage>
        <taxon>Eukaryota</taxon>
        <taxon>Metazoa</taxon>
        <taxon>Ecdysozoa</taxon>
        <taxon>Arthropoda</taxon>
        <taxon>Hexapoda</taxon>
        <taxon>Insecta</taxon>
        <taxon>Pterygota</taxon>
        <taxon>Neoptera</taxon>
        <taxon>Paraneoptera</taxon>
        <taxon>Thysanoptera</taxon>
        <taxon>Terebrantia</taxon>
        <taxon>Thripoidea</taxon>
        <taxon>Thripidae</taxon>
        <taxon>Megalurothrips</taxon>
    </lineage>
</organism>
<dbReference type="PRINTS" id="PR00406">
    <property type="entry name" value="CYTB5RDTASE"/>
</dbReference>
<feature type="binding site" evidence="7">
    <location>
        <position position="156"/>
    </location>
    <ligand>
        <name>FAD</name>
        <dbReference type="ChEBI" id="CHEBI:57692"/>
    </ligand>
</feature>
<keyword evidence="11" id="KW-1185">Reference proteome</keyword>
<dbReference type="InterPro" id="IPR001433">
    <property type="entry name" value="OxRdtase_FAD/NAD-bd"/>
</dbReference>
<dbReference type="Pfam" id="PF09791">
    <property type="entry name" value="Oxidored-like"/>
    <property type="match status" value="1"/>
</dbReference>
<evidence type="ECO:0000259" key="9">
    <source>
        <dbReference type="PROSITE" id="PS51384"/>
    </source>
</evidence>
<dbReference type="CDD" id="cd06183">
    <property type="entry name" value="cyt_b5_reduct_like"/>
    <property type="match status" value="1"/>
</dbReference>
<comment type="cofactor">
    <cofactor evidence="1 7 8">
        <name>FAD</name>
        <dbReference type="ChEBI" id="CHEBI:57692"/>
    </cofactor>
</comment>
<evidence type="ECO:0000313" key="11">
    <source>
        <dbReference type="Proteomes" id="UP001075354"/>
    </source>
</evidence>
<reference evidence="10" key="1">
    <citation type="submission" date="2022-12" db="EMBL/GenBank/DDBJ databases">
        <title>Chromosome-level genome assembly of the bean flower thrips Megalurothrips usitatus.</title>
        <authorList>
            <person name="Ma L."/>
            <person name="Liu Q."/>
            <person name="Li H."/>
            <person name="Cai W."/>
        </authorList>
    </citation>
    <scope>NUCLEOTIDE SEQUENCE</scope>
    <source>
        <strain evidence="10">Cailab_2022a</strain>
    </source>
</reference>
<dbReference type="SUPFAM" id="SSF52343">
    <property type="entry name" value="Ferredoxin reductase-like, C-terminal NADP-linked domain"/>
    <property type="match status" value="1"/>
</dbReference>
<comment type="caution">
    <text evidence="10">The sequence shown here is derived from an EMBL/GenBank/DDBJ whole genome shotgun (WGS) entry which is preliminary data.</text>
</comment>
<dbReference type="Proteomes" id="UP001075354">
    <property type="component" value="Chromosome 14"/>
</dbReference>
<evidence type="ECO:0000256" key="4">
    <source>
        <dbReference type="ARBA" id="ARBA00022827"/>
    </source>
</evidence>
<dbReference type="PANTHER" id="PTHR19370:SF184">
    <property type="entry name" value="NADH-CYTOCHROME B5 REDUCTASE-LIKE"/>
    <property type="match status" value="1"/>
</dbReference>
<evidence type="ECO:0000256" key="5">
    <source>
        <dbReference type="ARBA" id="ARBA00023002"/>
    </source>
</evidence>
<dbReference type="Gene3D" id="3.40.50.80">
    <property type="entry name" value="Nucleotide-binding domain of ferredoxin-NADP reductase (FNR) module"/>
    <property type="match status" value="1"/>
</dbReference>
<dbReference type="PANTHER" id="PTHR19370">
    <property type="entry name" value="NADH-CYTOCHROME B5 REDUCTASE"/>
    <property type="match status" value="1"/>
</dbReference>
<evidence type="ECO:0000256" key="3">
    <source>
        <dbReference type="ARBA" id="ARBA00022630"/>
    </source>
</evidence>
<dbReference type="InterPro" id="IPR017927">
    <property type="entry name" value="FAD-bd_FR_type"/>
</dbReference>
<sequence>MSGKELPEAPEKPLPSDCCESGCTPCILDVYEDLLKEWKEKCKLIESGSSEFEEGNASQTPVMFQTKYSTFTVASLTTLTSDTILYRFQAVEMVPGAEDGIDYRNLKGNLDFKPSQYFILQGTETAVGNSTQSFSRAYTPIPMGSIPLGCFDVIIKLYRDGKMSKYLQNLKVGDVTLWRGPYGGFNYKPNSYKRILMICAGTGIAPLYSLSYSIVNDQDDETIIKLLFCCRDEESIILRREIHSLRSFWNFSADIYVPHSNELNCKPLYGETLKTARLGQHTVASELNARNIFNTMVLICGSSQFCKDIELYVRQCNVDSEHIHIF</sequence>
<dbReference type="InterPro" id="IPR019180">
    <property type="entry name" value="Oxidoreductase-like_N"/>
</dbReference>
<evidence type="ECO:0000256" key="6">
    <source>
        <dbReference type="ARBA" id="ARBA00023027"/>
    </source>
</evidence>
<dbReference type="AlphaFoldDB" id="A0AAV7X4C4"/>
<evidence type="ECO:0000256" key="2">
    <source>
        <dbReference type="ARBA" id="ARBA00006105"/>
    </source>
</evidence>
<feature type="binding site" evidence="7">
    <location>
        <position position="162"/>
    </location>
    <ligand>
        <name>FAD</name>
        <dbReference type="ChEBI" id="CHEBI:57692"/>
    </ligand>
</feature>
<comment type="catalytic activity">
    <reaction evidence="8">
        <text>2 Fe(III)-[cytochrome b5] + NADH = 2 Fe(II)-[cytochrome b5] + NAD(+) + H(+)</text>
        <dbReference type="Rhea" id="RHEA:46680"/>
        <dbReference type="Rhea" id="RHEA-COMP:10438"/>
        <dbReference type="Rhea" id="RHEA-COMP:10439"/>
        <dbReference type="ChEBI" id="CHEBI:15378"/>
        <dbReference type="ChEBI" id="CHEBI:29033"/>
        <dbReference type="ChEBI" id="CHEBI:29034"/>
        <dbReference type="ChEBI" id="CHEBI:57540"/>
        <dbReference type="ChEBI" id="CHEBI:57945"/>
        <dbReference type="EC" id="1.6.2.2"/>
    </reaction>
</comment>
<comment type="similarity">
    <text evidence="2 8">Belongs to the flavoprotein pyridine nucleotide cytochrome reductase family.</text>
</comment>
<dbReference type="Gene3D" id="2.40.30.10">
    <property type="entry name" value="Translation factors"/>
    <property type="match status" value="1"/>
</dbReference>
<dbReference type="EC" id="1.6.2.2" evidence="8"/>
<dbReference type="InterPro" id="IPR001834">
    <property type="entry name" value="CBR-like"/>
</dbReference>
<dbReference type="EMBL" id="JAPTSV010000014">
    <property type="protein sequence ID" value="KAJ1520765.1"/>
    <property type="molecule type" value="Genomic_DNA"/>
</dbReference>
<evidence type="ECO:0000256" key="8">
    <source>
        <dbReference type="RuleBase" id="RU361226"/>
    </source>
</evidence>
<dbReference type="InterPro" id="IPR039261">
    <property type="entry name" value="FNR_nucleotide-bd"/>
</dbReference>
<dbReference type="PRINTS" id="PR00371">
    <property type="entry name" value="FPNCR"/>
</dbReference>
<name>A0AAV7X4C4_9NEOP</name>
<feature type="binding site" evidence="7">
    <location>
        <position position="164"/>
    </location>
    <ligand>
        <name>FAD</name>
        <dbReference type="ChEBI" id="CHEBI:57692"/>
    </ligand>
</feature>
<dbReference type="PROSITE" id="PS51384">
    <property type="entry name" value="FAD_FR"/>
    <property type="match status" value="1"/>
</dbReference>
<keyword evidence="3 7" id="KW-0285">Flavoprotein</keyword>
<dbReference type="InterPro" id="IPR008333">
    <property type="entry name" value="Cbr1-like_FAD-bd_dom"/>
</dbReference>
<evidence type="ECO:0000256" key="1">
    <source>
        <dbReference type="ARBA" id="ARBA00001974"/>
    </source>
</evidence>
<evidence type="ECO:0000256" key="7">
    <source>
        <dbReference type="PIRSR" id="PIRSR601834-1"/>
    </source>
</evidence>
<dbReference type="GO" id="GO:0090524">
    <property type="term" value="F:cytochrome-b5 reductase activity, acting on NADH"/>
    <property type="evidence" value="ECO:0007669"/>
    <property type="project" value="UniProtKB-EC"/>
</dbReference>
<dbReference type="Pfam" id="PF00175">
    <property type="entry name" value="NAD_binding_1"/>
    <property type="match status" value="1"/>
</dbReference>